<evidence type="ECO:0000259" key="1">
    <source>
        <dbReference type="Pfam" id="PF01507"/>
    </source>
</evidence>
<dbReference type="Proteomes" id="UP000254508">
    <property type="component" value="Plasmid unnamed"/>
</dbReference>
<dbReference type="InterPro" id="IPR002500">
    <property type="entry name" value="PAPS_reduct_dom"/>
</dbReference>
<dbReference type="Gene3D" id="3.40.50.620">
    <property type="entry name" value="HUPs"/>
    <property type="match status" value="1"/>
</dbReference>
<dbReference type="EMBL" id="CP031358">
    <property type="protein sequence ID" value="AXK43742.1"/>
    <property type="molecule type" value="Genomic_DNA"/>
</dbReference>
<keyword evidence="2" id="KW-0614">Plasmid</keyword>
<evidence type="ECO:0000313" key="3">
    <source>
        <dbReference type="Proteomes" id="UP000254508"/>
    </source>
</evidence>
<dbReference type="SUPFAM" id="SSF52402">
    <property type="entry name" value="Adenine nucleotide alpha hydrolases-like"/>
    <property type="match status" value="1"/>
</dbReference>
<evidence type="ECO:0000313" key="2">
    <source>
        <dbReference type="EMBL" id="AXK43742.1"/>
    </source>
</evidence>
<dbReference type="Pfam" id="PF01507">
    <property type="entry name" value="PAPS_reduct"/>
    <property type="match status" value="1"/>
</dbReference>
<dbReference type="InterPro" id="IPR014729">
    <property type="entry name" value="Rossmann-like_a/b/a_fold"/>
</dbReference>
<sequence length="323" mass="36106">MLMAFDHAEFERRGVELPRLFPAEEQAGFAFADDDALPDPMDLVRQGALVVASHSGGKDGQAMLVHLVERLKVPTSQIVCIHADLGEAEWEGTADHARANAEAYGIPFLVCKAQNKDGEAKDLLDYVDQRGQFMSSSARFCTSDWKRGPIRRTINAYREEIGHTSPYVLNCMGLRGEESSARAKLEPLQFVKSASCPPKPYPEILEAETRATRRVFFDWHPIHHFSEEQVFATIAAGGQDPHWAYTTANARRLSCLVCIFSQEQDILAAVKHSSKGREYARRVIALEEKHDHTILPLKSMGRGKPPVKRWLKDIVGDLLDEAA</sequence>
<geneLocation type="plasmid" evidence="2 3">
    <name>unnamed</name>
</geneLocation>
<dbReference type="KEGG" id="err:DVR09_14895"/>
<reference evidence="2 3" key="1">
    <citation type="submission" date="2018-07" db="EMBL/GenBank/DDBJ databases">
        <title>Genome sequence of Erythrobacter strain YH-07, an antagonistic bacterium isolated from Yellow Sea.</title>
        <authorList>
            <person name="Tang T."/>
            <person name="Liu Q."/>
            <person name="Sun X."/>
        </authorList>
    </citation>
    <scope>NUCLEOTIDE SEQUENCE [LARGE SCALE GENOMIC DNA]</scope>
    <source>
        <strain evidence="2 3">YH-07</strain>
        <plasmid evidence="2 3">unnamed</plasmid>
    </source>
</reference>
<proteinExistence type="predicted"/>
<organism evidence="2 3">
    <name type="scientific">Erythrobacter aureus</name>
    <dbReference type="NCBI Taxonomy" id="2182384"/>
    <lineage>
        <taxon>Bacteria</taxon>
        <taxon>Pseudomonadati</taxon>
        <taxon>Pseudomonadota</taxon>
        <taxon>Alphaproteobacteria</taxon>
        <taxon>Sphingomonadales</taxon>
        <taxon>Erythrobacteraceae</taxon>
        <taxon>Erythrobacter/Porphyrobacter group</taxon>
        <taxon>Erythrobacter</taxon>
    </lineage>
</organism>
<dbReference type="OrthoDB" id="7574889at2"/>
<accession>A0A345YIJ0</accession>
<keyword evidence="3" id="KW-1185">Reference proteome</keyword>
<dbReference type="GO" id="GO:0003824">
    <property type="term" value="F:catalytic activity"/>
    <property type="evidence" value="ECO:0007669"/>
    <property type="project" value="InterPro"/>
</dbReference>
<protein>
    <recommendedName>
        <fullName evidence="1">Phosphoadenosine phosphosulphate reductase domain-containing protein</fullName>
    </recommendedName>
</protein>
<feature type="domain" description="Phosphoadenosine phosphosulphate reductase" evidence="1">
    <location>
        <begin position="51"/>
        <end position="237"/>
    </location>
</feature>
<name>A0A345YIJ0_9SPHN</name>
<dbReference type="AlphaFoldDB" id="A0A345YIJ0"/>
<gene>
    <name evidence="2" type="ORF">DVR09_14895</name>
</gene>